<evidence type="ECO:0000256" key="1">
    <source>
        <dbReference type="SAM" id="MobiDB-lite"/>
    </source>
</evidence>
<reference evidence="2 3" key="1">
    <citation type="submission" date="2022-03" db="EMBL/GenBank/DDBJ databases">
        <authorList>
            <person name="Koch H."/>
        </authorList>
    </citation>
    <scope>NUCLEOTIDE SEQUENCE [LARGE SCALE GENOMIC DNA]</scope>
    <source>
        <strain evidence="2 3">G1</strain>
    </source>
</reference>
<dbReference type="InterPro" id="IPR052913">
    <property type="entry name" value="Glycopeptide_resist_protein"/>
</dbReference>
<accession>A0ABM9DBL5</accession>
<name>A0ABM9DBL5_9BACT</name>
<keyword evidence="3" id="KW-1185">Reference proteome</keyword>
<evidence type="ECO:0000313" key="3">
    <source>
        <dbReference type="Proteomes" id="UP001295463"/>
    </source>
</evidence>
<feature type="region of interest" description="Disordered" evidence="1">
    <location>
        <begin position="272"/>
        <end position="296"/>
    </location>
</feature>
<gene>
    <name evidence="2" type="ORF">GEAMG1_2366</name>
</gene>
<dbReference type="PANTHER" id="PTHR35788:SF1">
    <property type="entry name" value="EXPORTED PROTEIN"/>
    <property type="match status" value="1"/>
</dbReference>
<evidence type="ECO:0000313" key="2">
    <source>
        <dbReference type="EMBL" id="CAH2032202.1"/>
    </source>
</evidence>
<protein>
    <submittedName>
        <fullName evidence="2">VanW like protein</fullName>
    </submittedName>
</protein>
<organism evidence="2 3">
    <name type="scientific">Trichlorobacter ammonificans</name>
    <dbReference type="NCBI Taxonomy" id="2916410"/>
    <lineage>
        <taxon>Bacteria</taxon>
        <taxon>Pseudomonadati</taxon>
        <taxon>Thermodesulfobacteriota</taxon>
        <taxon>Desulfuromonadia</taxon>
        <taxon>Geobacterales</taxon>
        <taxon>Geobacteraceae</taxon>
        <taxon>Trichlorobacter</taxon>
    </lineage>
</organism>
<dbReference type="EMBL" id="OW150024">
    <property type="protein sequence ID" value="CAH2032202.1"/>
    <property type="molecule type" value="Genomic_DNA"/>
</dbReference>
<dbReference type="InterPro" id="IPR007391">
    <property type="entry name" value="Vancomycin_resist_VanW"/>
</dbReference>
<dbReference type="PANTHER" id="PTHR35788">
    <property type="entry name" value="EXPORTED PROTEIN-RELATED"/>
    <property type="match status" value="1"/>
</dbReference>
<sequence>MLLAKGNDTGETAVSLAKRYHYRAVVRLVEQTAFCPPTPMNNRTRLCPNVVLVVALLLCICTGRASSALENSFSHLWGGYSTSLHLRSQEQRHNSSTAARDLDGTIIPPGGMFSFNQLVGARDTGKGYQAAPMITASGRMLDTPGGGICQLASTIYNAGLLAGMQVVERHPHSRAVGHIPPGRDATISSWRKDLKLKNPHQQPLQLRMSVDQNRITTSFYATREKPFSTEIRVSRTRLLPDTVLLGKGAGTAEQPGGSGFATETVRITTRNGTSRTELISRDTYPPPSRIISTEAP</sequence>
<dbReference type="Proteomes" id="UP001295463">
    <property type="component" value="Chromosome"/>
</dbReference>
<proteinExistence type="predicted"/>
<dbReference type="Pfam" id="PF04294">
    <property type="entry name" value="VanW"/>
    <property type="match status" value="1"/>
</dbReference>